<dbReference type="Proteomes" id="UP001305779">
    <property type="component" value="Unassembled WGS sequence"/>
</dbReference>
<dbReference type="PANTHER" id="PTHR42037">
    <property type="match status" value="1"/>
</dbReference>
<dbReference type="Pfam" id="PF14441">
    <property type="entry name" value="OTT_1508_deam"/>
    <property type="match status" value="1"/>
</dbReference>
<organism evidence="1 2">
    <name type="scientific">Zasmidium cellare</name>
    <name type="common">Wine cellar mold</name>
    <name type="synonym">Racodium cellare</name>
    <dbReference type="NCBI Taxonomy" id="395010"/>
    <lineage>
        <taxon>Eukaryota</taxon>
        <taxon>Fungi</taxon>
        <taxon>Dikarya</taxon>
        <taxon>Ascomycota</taxon>
        <taxon>Pezizomycotina</taxon>
        <taxon>Dothideomycetes</taxon>
        <taxon>Dothideomycetidae</taxon>
        <taxon>Mycosphaerellales</taxon>
        <taxon>Mycosphaerellaceae</taxon>
        <taxon>Zasmidium</taxon>
    </lineage>
</organism>
<proteinExistence type="predicted"/>
<dbReference type="EMBL" id="JAXOVC010000009">
    <property type="protein sequence ID" value="KAK4496860.1"/>
    <property type="molecule type" value="Genomic_DNA"/>
</dbReference>
<comment type="caution">
    <text evidence="1">The sequence shown here is derived from an EMBL/GenBank/DDBJ whole genome shotgun (WGS) entry which is preliminary data.</text>
</comment>
<dbReference type="InterPro" id="IPR027796">
    <property type="entry name" value="OTT_1508_deam-like"/>
</dbReference>
<accession>A0ABR0E677</accession>
<keyword evidence="2" id="KW-1185">Reference proteome</keyword>
<dbReference type="PANTHER" id="PTHR42037:SF1">
    <property type="match status" value="1"/>
</dbReference>
<evidence type="ECO:0000313" key="2">
    <source>
        <dbReference type="Proteomes" id="UP001305779"/>
    </source>
</evidence>
<evidence type="ECO:0000313" key="1">
    <source>
        <dbReference type="EMBL" id="KAK4496860.1"/>
    </source>
</evidence>
<name>A0ABR0E677_ZASCE</name>
<protein>
    <submittedName>
        <fullName evidence="1">Uncharacterized protein</fullName>
    </submittedName>
</protein>
<sequence length="446" mass="50492">MPQTNPSGTIVQALEDDIEDVQKLLLLKAMSQYVPNDQHKAITSQPREKLANDGYKTWRRYLDNLSYLCDFKSGGKTVVSLYAQDAANDTVFWLATNHPGGETKNRMRNHLVFILNELSSTPRSIDDPTQAIMQQSIKLSADKVKHYYNKLVAELESIRAESPSSQTSGDRRIPEIVMDKLQRATGDDELQNHHMLCSAACEIVSSSGYNRIAELSVPPGSRYKKVKHYLIRLCSWYTASRYVTKYWGMFAEELRGATVEIVSLDQFHQTTNVNFPPNVRDALLWILGSQQQPFASALQQKLTPAGALLKTEGGRARGSIIHAEAALAEFVHFHEMEPLYEDRYVGCSKQSCYGCKIYLSKHPGGFEQRPSHGNAWFKWYPPRLREQPDDRETSSLLRRMAMVMQADLKDTLLGSNLGKRQLFESTSGVGTTIRHMQEALRLNKES</sequence>
<gene>
    <name evidence="1" type="ORF">PRZ48_011309</name>
</gene>
<reference evidence="1 2" key="1">
    <citation type="journal article" date="2023" name="G3 (Bethesda)">
        <title>A chromosome-level genome assembly of Zasmidium syzygii isolated from banana leaves.</title>
        <authorList>
            <person name="van Westerhoven A.C."/>
            <person name="Mehrabi R."/>
            <person name="Talebi R."/>
            <person name="Steentjes M.B.F."/>
            <person name="Corcolon B."/>
            <person name="Chong P.A."/>
            <person name="Kema G.H.J."/>
            <person name="Seidl M.F."/>
        </authorList>
    </citation>
    <scope>NUCLEOTIDE SEQUENCE [LARGE SCALE GENOMIC DNA]</scope>
    <source>
        <strain evidence="1 2">P124</strain>
    </source>
</reference>